<dbReference type="FunFam" id="3.80.10.10:FF:000129">
    <property type="entry name" value="Leucine-rich repeat receptor-like kinase"/>
    <property type="match status" value="1"/>
</dbReference>
<proteinExistence type="predicted"/>
<evidence type="ECO:0000256" key="12">
    <source>
        <dbReference type="ARBA" id="ARBA00022840"/>
    </source>
</evidence>
<keyword evidence="11" id="KW-0418">Kinase</keyword>
<feature type="domain" description="Protein kinase" evidence="21">
    <location>
        <begin position="331"/>
        <end position="604"/>
    </location>
</feature>
<evidence type="ECO:0000256" key="11">
    <source>
        <dbReference type="ARBA" id="ARBA00022777"/>
    </source>
</evidence>
<evidence type="ECO:0000256" key="16">
    <source>
        <dbReference type="ARBA" id="ARBA00047899"/>
    </source>
</evidence>
<dbReference type="EC" id="2.7.11.1" evidence="2"/>
<dbReference type="GO" id="GO:0004674">
    <property type="term" value="F:protein serine/threonine kinase activity"/>
    <property type="evidence" value="ECO:0007669"/>
    <property type="project" value="UniProtKB-KW"/>
</dbReference>
<evidence type="ECO:0000259" key="21">
    <source>
        <dbReference type="PROSITE" id="PS50011"/>
    </source>
</evidence>
<dbReference type="PROSITE" id="PS50011">
    <property type="entry name" value="PROTEIN_KINASE_DOM"/>
    <property type="match status" value="2"/>
</dbReference>
<dbReference type="EMBL" id="LUHQ01000002">
    <property type="protein sequence ID" value="OAP10563.1"/>
    <property type="molecule type" value="Genomic_DNA"/>
</dbReference>
<dbReference type="PANTHER" id="PTHR45631">
    <property type="entry name" value="OS07G0107800 PROTEIN-RELATED"/>
    <property type="match status" value="1"/>
</dbReference>
<dbReference type="Proteomes" id="UP000078284">
    <property type="component" value="Chromosome 2"/>
</dbReference>
<keyword evidence="12 18" id="KW-0067">ATP-binding</keyword>
<dbReference type="InterPro" id="IPR001611">
    <property type="entry name" value="Leu-rich_rpt"/>
</dbReference>
<evidence type="ECO:0000313" key="23">
    <source>
        <dbReference type="Proteomes" id="UP000078284"/>
    </source>
</evidence>
<dbReference type="Pfam" id="PF13855">
    <property type="entry name" value="LRR_8"/>
    <property type="match status" value="1"/>
</dbReference>
<comment type="subcellular location">
    <subcellularLocation>
        <location evidence="1">Membrane</location>
        <topology evidence="1">Single-pass membrane protein</topology>
    </subcellularLocation>
</comment>
<evidence type="ECO:0000256" key="9">
    <source>
        <dbReference type="ARBA" id="ARBA00022737"/>
    </source>
</evidence>
<keyword evidence="4" id="KW-0597">Phosphoprotein</keyword>
<comment type="caution">
    <text evidence="22">The sequence shown here is derived from an EMBL/GenBank/DDBJ whole genome shotgun (WGS) entry which is preliminary data.</text>
</comment>
<sequence length="1461" mass="163308">MDGHQRLKRALIMFTLLGLHLVQAQNQQGFISLDCGLTPNQSPYIEPTTKLNFSSDAGFIKSGKPGRIVDQWDTYKQYNALRYFPDGTRNCYNLKVNQGINYLIRAGFVYGNYDGLNRHPRFDVYLGVNLWLSMDAYGAQDNEIIHMAKSNSLQICLVKTGTTTPFISTLELRPLRNDTYSTQSGSLLLVSRSYYADILSNLRVRYPDDVYDRQWKPSFIGAFFGPEDQREINTNLTVNSSNPFELPQAVARTDGNPKLCVDNLCKIKNKSVLIPAIASIAGLVLIVASLVLFFVFKKKKNLKGRNNQPFKSSILTKKRRFTYLEVEAITNNFERVIGEGGFGIVYHGSLSDTEKVAVKLLSQSPTQGYKQFKEEVEMLLRVHHVNLVSLVGYCFEEDHLALVYEYTTNGDLKQHLSGECGGSALSWENRLNIATDIAQGLEYLHTGCRPPMVHRDVKTTNILIDENFRAKLVDFGLSRSFPIGNETHMTTVVAGTPGYLDPEYNQTSWLTEKSDVYSFGIVLLEIITTQSVIDQNREKPHIAEWVGTMLTKGGIENIVDPSLAGDYDSSSIWKFLELAVACVNPSSLGRPNMSHVVNELKECLVSENSRKGVGIEFHVSTNAAGTLGYLDPEYYRTNWLTEKSDVYSMGIVLLEIITNQPVIQQVREKPHIAEWVGLMLTKGDIKSIMDPKLNGEYDSSSVWKALELAMSCVNPSSGGRPTMSQVISELKECLIYENSRKEGRSEVDSKSSIELSTSFTAEVTPDARLQELLLALIILAFATTSHFILAQPDPKEFINLDCGLHPAVSPYTEPLTNLTYLSDANFTQGGQSGRVQKVWEEAYQPFTVLRYFPDGIRNCYNLSVTPSTKYLIKALFLYGNYDGLNNAPIFDLYLGPNIWTTVDLKSSLLSQTEEIIHITKSSSLEICLVKTGKTTPIISALELRPLRDDTYITQIGSLKLLKRYYASDFLGPSIRYPSDVYDREWKPISLSFGLNFVNTSLNVNSSTPYELPQEVISKATINENVTEKLSFDWYVDNREDQALIYLHFAEIQTLKGNDTREFDIIWKGNDGNITISAYRPSKLQLETLYNTSPMKCRFMQCTVELVMTKSSTLPPMINAMEAYQIIEFSDTETNPDDVVAVQNIRAAYELSRIDWQGDPCVPRLFKWEGINCSYTNASSPPRIISLDLSSSGLNGVIAPSIQNLTHLQELDLSNNNLTGGVPEFLANMESLSIINLGWNSLTGPIPRALHNREKKGLKLVVQGNPNLCLSGSCKNTKVLVPVFASLASLAALIALLALIFVLRRKKPVSKVATRELPRKSSIFAKKKKFTYSEVVELTNNFRRVLGEGGFGVVYHGSLSDTEQVAVKVLSESSVQGYKEFKAEVELLLRVHHINLVSLVGYCDEGGHLALIYEYMANGDLKQHLSGESSGPTLKWASRLKIAIEAAQGLILLTLTFPVTFL</sequence>
<dbReference type="FunFam" id="1.10.510.10:FF:000146">
    <property type="entry name" value="LRR receptor-like serine/threonine-protein kinase IOS1"/>
    <property type="match status" value="1"/>
</dbReference>
<dbReference type="SMART" id="SM00220">
    <property type="entry name" value="S_TKc"/>
    <property type="match status" value="1"/>
</dbReference>
<comment type="catalytic activity">
    <reaction evidence="16">
        <text>L-threonyl-[protein] + ATP = O-phospho-L-threonyl-[protein] + ADP + H(+)</text>
        <dbReference type="Rhea" id="RHEA:46608"/>
        <dbReference type="Rhea" id="RHEA-COMP:11060"/>
        <dbReference type="Rhea" id="RHEA-COMP:11605"/>
        <dbReference type="ChEBI" id="CHEBI:15378"/>
        <dbReference type="ChEBI" id="CHEBI:30013"/>
        <dbReference type="ChEBI" id="CHEBI:30616"/>
        <dbReference type="ChEBI" id="CHEBI:61977"/>
        <dbReference type="ChEBI" id="CHEBI:456216"/>
        <dbReference type="EC" id="2.7.11.1"/>
    </reaction>
</comment>
<accession>A0A178VZR2</accession>
<evidence type="ECO:0000256" key="18">
    <source>
        <dbReference type="PROSITE-ProRule" id="PRU10141"/>
    </source>
</evidence>
<keyword evidence="6" id="KW-0808">Transferase</keyword>
<dbReference type="PANTHER" id="PTHR45631:SF97">
    <property type="entry name" value="LEUCINE-RICH REPEAT PROTEIN KINASE FAMILY PROTEIN"/>
    <property type="match status" value="1"/>
</dbReference>
<dbReference type="GO" id="GO:0016020">
    <property type="term" value="C:membrane"/>
    <property type="evidence" value="ECO:0007669"/>
    <property type="project" value="UniProtKB-SubCell"/>
</dbReference>
<evidence type="ECO:0000313" key="22">
    <source>
        <dbReference type="EMBL" id="OAP10563.1"/>
    </source>
</evidence>
<feature type="domain" description="Protein kinase" evidence="21">
    <location>
        <begin position="1339"/>
        <end position="1461"/>
    </location>
</feature>
<dbReference type="CDD" id="cd14066">
    <property type="entry name" value="STKc_IRAK"/>
    <property type="match status" value="1"/>
</dbReference>
<dbReference type="Gene3D" id="1.10.510.10">
    <property type="entry name" value="Transferase(Phosphotransferase) domain 1"/>
    <property type="match status" value="3"/>
</dbReference>
<keyword evidence="14 19" id="KW-0472">Membrane</keyword>
<dbReference type="FunFam" id="3.30.200.20:FF:000394">
    <property type="entry name" value="Leucine-rich repeat receptor-like protein kinase"/>
    <property type="match status" value="2"/>
</dbReference>
<keyword evidence="9" id="KW-0677">Repeat</keyword>
<evidence type="ECO:0000256" key="19">
    <source>
        <dbReference type="SAM" id="Phobius"/>
    </source>
</evidence>
<name>A0A178VZR2_ARATH</name>
<dbReference type="InterPro" id="IPR000719">
    <property type="entry name" value="Prot_kinase_dom"/>
</dbReference>
<feature type="binding site" evidence="18">
    <location>
        <position position="1367"/>
    </location>
    <ligand>
        <name>ATP</name>
        <dbReference type="ChEBI" id="CHEBI:30616"/>
    </ligand>
</feature>
<keyword evidence="10 18" id="KW-0547">Nucleotide-binding</keyword>
<keyword evidence="15" id="KW-0675">Receptor</keyword>
<keyword evidence="5" id="KW-0433">Leucine-rich repeat</keyword>
<keyword evidence="7 19" id="KW-0812">Transmembrane</keyword>
<dbReference type="Gene3D" id="3.30.200.20">
    <property type="entry name" value="Phosphorylase Kinase, domain 1"/>
    <property type="match status" value="1"/>
</dbReference>
<dbReference type="Pfam" id="PF12819">
    <property type="entry name" value="Malectin_like"/>
    <property type="match status" value="2"/>
</dbReference>
<dbReference type="InterPro" id="IPR011009">
    <property type="entry name" value="Kinase-like_dom_sf"/>
</dbReference>
<dbReference type="Pfam" id="PF07714">
    <property type="entry name" value="PK_Tyr_Ser-Thr"/>
    <property type="match status" value="2"/>
</dbReference>
<feature type="signal peptide" evidence="20">
    <location>
        <begin position="1"/>
        <end position="24"/>
    </location>
</feature>
<keyword evidence="8 20" id="KW-0732">Signal</keyword>
<feature type="transmembrane region" description="Helical" evidence="19">
    <location>
        <begin position="1278"/>
        <end position="1302"/>
    </location>
</feature>
<evidence type="ECO:0000256" key="14">
    <source>
        <dbReference type="ARBA" id="ARBA00023136"/>
    </source>
</evidence>
<dbReference type="PROSITE" id="PS00107">
    <property type="entry name" value="PROTEIN_KINASE_ATP"/>
    <property type="match status" value="2"/>
</dbReference>
<dbReference type="ExpressionAtlas" id="A0A178VZR2">
    <property type="expression patterns" value="baseline and differential"/>
</dbReference>
<reference evidence="23" key="1">
    <citation type="journal article" date="2016" name="Proc. Natl. Acad. Sci. U.S.A.">
        <title>Chromosome-level assembly of Arabidopsis thaliana Ler reveals the extent of translocation and inversion polymorphisms.</title>
        <authorList>
            <person name="Zapata L."/>
            <person name="Ding J."/>
            <person name="Willing E.M."/>
            <person name="Hartwig B."/>
            <person name="Bezdan D."/>
            <person name="Jiao W.B."/>
            <person name="Patel V."/>
            <person name="Velikkakam James G."/>
            <person name="Koornneef M."/>
            <person name="Ossowski S."/>
            <person name="Schneeberger K."/>
        </authorList>
    </citation>
    <scope>NUCLEOTIDE SEQUENCE [LARGE SCALE GENOMIC DNA]</scope>
    <source>
        <strain evidence="23">cv. Landsberg erecta</strain>
    </source>
</reference>
<dbReference type="Pfam" id="PF00069">
    <property type="entry name" value="Pkinase"/>
    <property type="match status" value="1"/>
</dbReference>
<dbReference type="InterPro" id="IPR032675">
    <property type="entry name" value="LRR_dom_sf"/>
</dbReference>
<gene>
    <name evidence="22" type="ordered locus">AXX17_At2g25100</name>
</gene>
<evidence type="ECO:0000256" key="8">
    <source>
        <dbReference type="ARBA" id="ARBA00022729"/>
    </source>
</evidence>
<comment type="catalytic activity">
    <reaction evidence="17">
        <text>L-seryl-[protein] + ATP = O-phospho-L-seryl-[protein] + ADP + H(+)</text>
        <dbReference type="Rhea" id="RHEA:17989"/>
        <dbReference type="Rhea" id="RHEA-COMP:9863"/>
        <dbReference type="Rhea" id="RHEA-COMP:11604"/>
        <dbReference type="ChEBI" id="CHEBI:15378"/>
        <dbReference type="ChEBI" id="CHEBI:29999"/>
        <dbReference type="ChEBI" id="CHEBI:30616"/>
        <dbReference type="ChEBI" id="CHEBI:83421"/>
        <dbReference type="ChEBI" id="CHEBI:456216"/>
        <dbReference type="EC" id="2.7.11.1"/>
    </reaction>
</comment>
<dbReference type="SUPFAM" id="SSF56112">
    <property type="entry name" value="Protein kinase-like (PK-like)"/>
    <property type="match status" value="3"/>
</dbReference>
<keyword evidence="13 19" id="KW-1133">Transmembrane helix</keyword>
<evidence type="ECO:0000256" key="17">
    <source>
        <dbReference type="ARBA" id="ARBA00048679"/>
    </source>
</evidence>
<feature type="transmembrane region" description="Helical" evidence="19">
    <location>
        <begin position="272"/>
        <end position="296"/>
    </location>
</feature>
<evidence type="ECO:0000256" key="4">
    <source>
        <dbReference type="ARBA" id="ARBA00022553"/>
    </source>
</evidence>
<feature type="chain" id="PRO_5008095437" description="non-specific serine/threonine protein kinase" evidence="20">
    <location>
        <begin position="25"/>
        <end position="1461"/>
    </location>
</feature>
<feature type="binding site" evidence="18">
    <location>
        <position position="359"/>
    </location>
    <ligand>
        <name>ATP</name>
        <dbReference type="ChEBI" id="CHEBI:30616"/>
    </ligand>
</feature>
<evidence type="ECO:0000256" key="5">
    <source>
        <dbReference type="ARBA" id="ARBA00022614"/>
    </source>
</evidence>
<dbReference type="GO" id="GO:0005524">
    <property type="term" value="F:ATP binding"/>
    <property type="evidence" value="ECO:0007669"/>
    <property type="project" value="UniProtKB-UniRule"/>
</dbReference>
<dbReference type="InterPro" id="IPR001245">
    <property type="entry name" value="Ser-Thr/Tyr_kinase_cat_dom"/>
</dbReference>
<evidence type="ECO:0000256" key="20">
    <source>
        <dbReference type="SAM" id="SignalP"/>
    </source>
</evidence>
<evidence type="ECO:0000256" key="13">
    <source>
        <dbReference type="ARBA" id="ARBA00022989"/>
    </source>
</evidence>
<dbReference type="Gene3D" id="3.80.10.10">
    <property type="entry name" value="Ribonuclease Inhibitor"/>
    <property type="match status" value="1"/>
</dbReference>
<keyword evidence="3" id="KW-0723">Serine/threonine-protein kinase</keyword>
<evidence type="ECO:0000256" key="10">
    <source>
        <dbReference type="ARBA" id="ARBA00022741"/>
    </source>
</evidence>
<evidence type="ECO:0000256" key="3">
    <source>
        <dbReference type="ARBA" id="ARBA00022527"/>
    </source>
</evidence>
<evidence type="ECO:0000256" key="15">
    <source>
        <dbReference type="ARBA" id="ARBA00023170"/>
    </source>
</evidence>
<dbReference type="SUPFAM" id="SSF52058">
    <property type="entry name" value="L domain-like"/>
    <property type="match status" value="1"/>
</dbReference>
<dbReference type="InterPro" id="IPR008271">
    <property type="entry name" value="Ser/Thr_kinase_AS"/>
</dbReference>
<protein>
    <recommendedName>
        <fullName evidence="2">non-specific serine/threonine protein kinase</fullName>
        <ecNumber evidence="2">2.7.11.1</ecNumber>
    </recommendedName>
</protein>
<evidence type="ECO:0000256" key="6">
    <source>
        <dbReference type="ARBA" id="ARBA00022679"/>
    </source>
</evidence>
<organism evidence="22 23">
    <name type="scientific">Arabidopsis thaliana</name>
    <name type="common">Mouse-ear cress</name>
    <dbReference type="NCBI Taxonomy" id="3702"/>
    <lineage>
        <taxon>Eukaryota</taxon>
        <taxon>Viridiplantae</taxon>
        <taxon>Streptophyta</taxon>
        <taxon>Embryophyta</taxon>
        <taxon>Tracheophyta</taxon>
        <taxon>Spermatophyta</taxon>
        <taxon>Magnoliopsida</taxon>
        <taxon>eudicotyledons</taxon>
        <taxon>Gunneridae</taxon>
        <taxon>Pentapetalae</taxon>
        <taxon>rosids</taxon>
        <taxon>malvids</taxon>
        <taxon>Brassicales</taxon>
        <taxon>Brassicaceae</taxon>
        <taxon>Camelineae</taxon>
        <taxon>Arabidopsis</taxon>
    </lineage>
</organism>
<dbReference type="InterPro" id="IPR024788">
    <property type="entry name" value="Malectin-like_Carb-bd_dom"/>
</dbReference>
<dbReference type="InterPro" id="IPR017441">
    <property type="entry name" value="Protein_kinase_ATP_BS"/>
</dbReference>
<evidence type="ECO:0000256" key="7">
    <source>
        <dbReference type="ARBA" id="ARBA00022692"/>
    </source>
</evidence>
<evidence type="ECO:0000256" key="2">
    <source>
        <dbReference type="ARBA" id="ARBA00012513"/>
    </source>
</evidence>
<dbReference type="PROSITE" id="PS00108">
    <property type="entry name" value="PROTEIN_KINASE_ST"/>
    <property type="match status" value="1"/>
</dbReference>
<evidence type="ECO:0000256" key="1">
    <source>
        <dbReference type="ARBA" id="ARBA00004167"/>
    </source>
</evidence>